<dbReference type="InterPro" id="IPR036249">
    <property type="entry name" value="Thioredoxin-like_sf"/>
</dbReference>
<dbReference type="InterPro" id="IPR012336">
    <property type="entry name" value="Thioredoxin-like_fold"/>
</dbReference>
<accession>A0A285NBY5</accession>
<dbReference type="EMBL" id="OBEI01000002">
    <property type="protein sequence ID" value="SNZ06447.1"/>
    <property type="molecule type" value="Genomic_DNA"/>
</dbReference>
<evidence type="ECO:0000313" key="2">
    <source>
        <dbReference type="EMBL" id="SNZ06447.1"/>
    </source>
</evidence>
<sequence>MVNVNKVVIELLYKNGCPACIDIIEMVKSILAELGDYSDSIDFVTLDLFKDNERVVELGMYKCPSLAINGTVHYVGTKPTKEELKNLIVCELSKLLDIKAENR</sequence>
<organism evidence="2 3">
    <name type="scientific">Persephonella hydrogeniphila</name>
    <dbReference type="NCBI Taxonomy" id="198703"/>
    <lineage>
        <taxon>Bacteria</taxon>
        <taxon>Pseudomonadati</taxon>
        <taxon>Aquificota</taxon>
        <taxon>Aquificia</taxon>
        <taxon>Aquificales</taxon>
        <taxon>Hydrogenothermaceae</taxon>
        <taxon>Persephonella</taxon>
    </lineage>
</organism>
<dbReference type="Gene3D" id="3.40.30.10">
    <property type="entry name" value="Glutaredoxin"/>
    <property type="match status" value="1"/>
</dbReference>
<proteinExistence type="predicted"/>
<reference evidence="3" key="1">
    <citation type="submission" date="2017-09" db="EMBL/GenBank/DDBJ databases">
        <authorList>
            <person name="Varghese N."/>
            <person name="Submissions S."/>
        </authorList>
    </citation>
    <scope>NUCLEOTIDE SEQUENCE [LARGE SCALE GENOMIC DNA]</scope>
    <source>
        <strain evidence="3">DSM 15103</strain>
    </source>
</reference>
<feature type="domain" description="Thioredoxin-like fold" evidence="1">
    <location>
        <begin position="9"/>
        <end position="88"/>
    </location>
</feature>
<evidence type="ECO:0000313" key="3">
    <source>
        <dbReference type="Proteomes" id="UP000219036"/>
    </source>
</evidence>
<evidence type="ECO:0000259" key="1">
    <source>
        <dbReference type="Pfam" id="PF13192"/>
    </source>
</evidence>
<name>A0A285NBY5_9AQUI</name>
<dbReference type="SUPFAM" id="SSF52833">
    <property type="entry name" value="Thioredoxin-like"/>
    <property type="match status" value="1"/>
</dbReference>
<gene>
    <name evidence="2" type="ORF">SAMN06265182_0679</name>
</gene>
<keyword evidence="3" id="KW-1185">Reference proteome</keyword>
<dbReference type="Pfam" id="PF13192">
    <property type="entry name" value="Thioredoxin_3"/>
    <property type="match status" value="1"/>
</dbReference>
<protein>
    <submittedName>
        <fullName evidence="2">Thioredoxin domain-containing protein</fullName>
    </submittedName>
</protein>
<dbReference type="AlphaFoldDB" id="A0A285NBY5"/>
<dbReference type="Proteomes" id="UP000219036">
    <property type="component" value="Unassembled WGS sequence"/>
</dbReference>